<dbReference type="Proteomes" id="UP000183947">
    <property type="component" value="Unassembled WGS sequence"/>
</dbReference>
<dbReference type="RefSeq" id="WP_073287477.1">
    <property type="nucleotide sequence ID" value="NZ_FRAS01000020.1"/>
</dbReference>
<dbReference type="AlphaFoldDB" id="A0A1M7D1G7"/>
<dbReference type="Pfam" id="PF05534">
    <property type="entry name" value="HicB"/>
    <property type="match status" value="1"/>
</dbReference>
<dbReference type="InterPro" id="IPR035069">
    <property type="entry name" value="TTHA1013/TTHA0281-like"/>
</dbReference>
<reference evidence="2" key="1">
    <citation type="submission" date="2016-11" db="EMBL/GenBank/DDBJ databases">
        <authorList>
            <person name="Varghese N."/>
            <person name="Submissions S."/>
        </authorList>
    </citation>
    <scope>NUCLEOTIDE SEQUENCE [LARGE SCALE GENOMIC DNA]</scope>
    <source>
        <strain evidence="2">DSM 18569</strain>
    </source>
</reference>
<dbReference type="GO" id="GO:0006355">
    <property type="term" value="P:regulation of DNA-templated transcription"/>
    <property type="evidence" value="ECO:0007669"/>
    <property type="project" value="InterPro"/>
</dbReference>
<evidence type="ECO:0000313" key="2">
    <source>
        <dbReference type="Proteomes" id="UP000183947"/>
    </source>
</evidence>
<accession>A0A1M7D1G7</accession>
<evidence type="ECO:0000313" key="1">
    <source>
        <dbReference type="EMBL" id="SHL73253.1"/>
    </source>
</evidence>
<dbReference type="STRING" id="1121959.SAMN02746009_03269"/>
<organism evidence="1 2">
    <name type="scientific">Hymenobacter psychrotolerans DSM 18569</name>
    <dbReference type="NCBI Taxonomy" id="1121959"/>
    <lineage>
        <taxon>Bacteria</taxon>
        <taxon>Pseudomonadati</taxon>
        <taxon>Bacteroidota</taxon>
        <taxon>Cytophagia</taxon>
        <taxon>Cytophagales</taxon>
        <taxon>Hymenobacteraceae</taxon>
        <taxon>Hymenobacter</taxon>
    </lineage>
</organism>
<name>A0A1M7D1G7_9BACT</name>
<dbReference type="OrthoDB" id="5297106at2"/>
<dbReference type="InterPro" id="IPR008651">
    <property type="entry name" value="Uncharacterised_HicB"/>
</dbReference>
<dbReference type="SUPFAM" id="SSF47598">
    <property type="entry name" value="Ribbon-helix-helix"/>
    <property type="match status" value="1"/>
</dbReference>
<keyword evidence="2" id="KW-1185">Reference proteome</keyword>
<dbReference type="EMBL" id="FRAS01000020">
    <property type="protein sequence ID" value="SHL73253.1"/>
    <property type="molecule type" value="Genomic_DNA"/>
</dbReference>
<protein>
    <submittedName>
        <fullName evidence="1">Predicted nuclease of the RNAse H fold, HicB family</fullName>
    </submittedName>
</protein>
<sequence length="110" mass="12312">MDNVLTYKGYIGSVQYSPEDEVFHGRIEAIADLVTFEADSAKQLRQEFEAAVDDYLETCQLAGKAPDKTFKGVFNVRLGTELHRKAALAALSRRISLNELMAQAVRQFVD</sequence>
<proteinExistence type="predicted"/>
<dbReference type="SUPFAM" id="SSF143100">
    <property type="entry name" value="TTHA1013/TTHA0281-like"/>
    <property type="match status" value="1"/>
</dbReference>
<gene>
    <name evidence="1" type="ORF">SAMN02746009_03269</name>
</gene>
<dbReference type="InterPro" id="IPR010985">
    <property type="entry name" value="Ribbon_hlx_hlx"/>
</dbReference>